<gene>
    <name evidence="3" type="ORF">A2W14_07450</name>
</gene>
<comment type="caution">
    <text evidence="3">The sequence shown here is derived from an EMBL/GenBank/DDBJ whole genome shotgun (WGS) entry which is preliminary data.</text>
</comment>
<dbReference type="InterPro" id="IPR035901">
    <property type="entry name" value="GIY-YIG_endonuc_sf"/>
</dbReference>
<reference evidence="3 4" key="1">
    <citation type="journal article" date="2016" name="Nat. Commun.">
        <title>Thousands of microbial genomes shed light on interconnected biogeochemical processes in an aquifer system.</title>
        <authorList>
            <person name="Anantharaman K."/>
            <person name="Brown C.T."/>
            <person name="Hug L.A."/>
            <person name="Sharon I."/>
            <person name="Castelle C.J."/>
            <person name="Probst A.J."/>
            <person name="Thomas B.C."/>
            <person name="Singh A."/>
            <person name="Wilkins M.J."/>
            <person name="Karaoz U."/>
            <person name="Brodie E.L."/>
            <person name="Williams K.H."/>
            <person name="Hubbard S.S."/>
            <person name="Banfield J.F."/>
        </authorList>
    </citation>
    <scope>NUCLEOTIDE SEQUENCE [LARGE SCALE GENOMIC DNA]</scope>
</reference>
<dbReference type="PANTHER" id="PTHR34477">
    <property type="entry name" value="UPF0213 PROTEIN YHBQ"/>
    <property type="match status" value="1"/>
</dbReference>
<proteinExistence type="inferred from homology"/>
<evidence type="ECO:0000313" key="4">
    <source>
        <dbReference type="Proteomes" id="UP000176665"/>
    </source>
</evidence>
<dbReference type="PANTHER" id="PTHR34477:SF1">
    <property type="entry name" value="UPF0213 PROTEIN YHBQ"/>
    <property type="match status" value="1"/>
</dbReference>
<dbReference type="InterPro" id="IPR050190">
    <property type="entry name" value="UPF0213_domain"/>
</dbReference>
<dbReference type="Gene3D" id="3.40.1440.10">
    <property type="entry name" value="GIY-YIG endonuclease"/>
    <property type="match status" value="1"/>
</dbReference>
<accession>A0A1F5YTT5</accession>
<dbReference type="STRING" id="1798371.A2W14_07450"/>
<dbReference type="SUPFAM" id="SSF82771">
    <property type="entry name" value="GIY-YIG endonuclease"/>
    <property type="match status" value="1"/>
</dbReference>
<evidence type="ECO:0000256" key="1">
    <source>
        <dbReference type="ARBA" id="ARBA00007435"/>
    </source>
</evidence>
<protein>
    <recommendedName>
        <fullName evidence="2">GIY-YIG domain-containing protein</fullName>
    </recommendedName>
</protein>
<organism evidence="3 4">
    <name type="scientific">Candidatus Gottesmanbacteria bacterium RBG_16_37_8</name>
    <dbReference type="NCBI Taxonomy" id="1798371"/>
    <lineage>
        <taxon>Bacteria</taxon>
        <taxon>Candidatus Gottesmaniibacteriota</taxon>
    </lineage>
</organism>
<dbReference type="AlphaFoldDB" id="A0A1F5YTT5"/>
<name>A0A1F5YTT5_9BACT</name>
<dbReference type="PROSITE" id="PS50164">
    <property type="entry name" value="GIY_YIG"/>
    <property type="match status" value="1"/>
</dbReference>
<sequence length="106" mass="12354">MYYTYILFNNKTNRYYIGYSPDLRNRLKEHLSGKVKSTKSNLNYKLAWYCGFPTENQAIKFEKYLKTGSGIAFMKKRFLNIPFVALTKDNVSDNGLITTRSSKSEV</sequence>
<comment type="similarity">
    <text evidence="1">Belongs to the UPF0213 family.</text>
</comment>
<dbReference type="InterPro" id="IPR000305">
    <property type="entry name" value="GIY-YIG_endonuc"/>
</dbReference>
<dbReference type="Proteomes" id="UP000176665">
    <property type="component" value="Unassembled WGS sequence"/>
</dbReference>
<evidence type="ECO:0000259" key="2">
    <source>
        <dbReference type="PROSITE" id="PS50164"/>
    </source>
</evidence>
<evidence type="ECO:0000313" key="3">
    <source>
        <dbReference type="EMBL" id="OGG03387.1"/>
    </source>
</evidence>
<dbReference type="Pfam" id="PF01541">
    <property type="entry name" value="GIY-YIG"/>
    <property type="match status" value="1"/>
</dbReference>
<dbReference type="CDD" id="cd10449">
    <property type="entry name" value="GIY-YIG_SLX1_like"/>
    <property type="match status" value="1"/>
</dbReference>
<dbReference type="EMBL" id="MFJA01000027">
    <property type="protein sequence ID" value="OGG03387.1"/>
    <property type="molecule type" value="Genomic_DNA"/>
</dbReference>
<feature type="domain" description="GIY-YIG" evidence="2">
    <location>
        <begin position="1"/>
        <end position="81"/>
    </location>
</feature>